<dbReference type="Gene3D" id="1.10.260.40">
    <property type="entry name" value="lambda repressor-like DNA-binding domains"/>
    <property type="match status" value="1"/>
</dbReference>
<dbReference type="PROSITE" id="PS00356">
    <property type="entry name" value="HTH_LACI_1"/>
    <property type="match status" value="1"/>
</dbReference>
<keyword evidence="3" id="KW-0804">Transcription</keyword>
<evidence type="ECO:0000256" key="1">
    <source>
        <dbReference type="ARBA" id="ARBA00023015"/>
    </source>
</evidence>
<evidence type="ECO:0000313" key="7">
    <source>
        <dbReference type="Proteomes" id="UP001501455"/>
    </source>
</evidence>
<dbReference type="EMBL" id="BAAAXF010000036">
    <property type="protein sequence ID" value="GAA3498225.1"/>
    <property type="molecule type" value="Genomic_DNA"/>
</dbReference>
<dbReference type="CDD" id="cd06267">
    <property type="entry name" value="PBP1_LacI_sugar_binding-like"/>
    <property type="match status" value="1"/>
</dbReference>
<reference evidence="7" key="1">
    <citation type="journal article" date="2019" name="Int. J. Syst. Evol. Microbiol.">
        <title>The Global Catalogue of Microorganisms (GCM) 10K type strain sequencing project: providing services to taxonomists for standard genome sequencing and annotation.</title>
        <authorList>
            <consortium name="The Broad Institute Genomics Platform"/>
            <consortium name="The Broad Institute Genome Sequencing Center for Infectious Disease"/>
            <person name="Wu L."/>
            <person name="Ma J."/>
        </authorList>
    </citation>
    <scope>NUCLEOTIDE SEQUENCE [LARGE SCALE GENOMIC DNA]</scope>
    <source>
        <strain evidence="7">JCM 4816</strain>
    </source>
</reference>
<name>A0ABP6TTS4_9ACTN</name>
<feature type="domain" description="HTH lacI-type" evidence="5">
    <location>
        <begin position="1"/>
        <end position="55"/>
    </location>
</feature>
<dbReference type="PROSITE" id="PS50932">
    <property type="entry name" value="HTH_LACI_2"/>
    <property type="match status" value="1"/>
</dbReference>
<sequence>MTLADVAARAQVSPATVSRVLNGNYPVAASTRERVLKAVDELDYVLNGPASALAAATSDLVGILVNDIADPFFGIMASAIQSEIGGPGGRAGGERLAVVCNTGGSPERELTYLTLLQRQRAAAVVLTGGAIEDAPHRAAMDAKLRKLADAGTRVVLCGRPPAPEGGAIALTFDNRGGGRELTEHLIGLGHRRLGYIAGPEERTTTRHRLEGHRAALAAHGIEEDPRWTVHGRYDRRSGYEATLELLRRDPTLTAVVAANDTVALGACAALRDSGLSIPRDVSVAGFDDLPFSIDAVPALTTVRLPLAEAGARAGRIAMGREEPPPGGIASVSGVTDSPRNSAADDIPKTGTSSENGATVEAGWRRSSHPQAPKPNTVATQATKSTVPAPRQSRPASASRSRSGPSSRSDRASSGSTGTVLTQIMKFRASGGAALRVRMFETPQQAAAATTRAKPPSGPEAPSSTAATPIPASATAMPTRRTREGRSPRSAKANRAVNTAWTWSTRDDSPPGMPASMPTNSSPNLATPSASPTPTIHLHATLGRPTRNTAGSAATRKRRAEKSSGGKWSSPISMTVKFTPQTAATRTASIRWEGRMRRGSPPATLQHQRRFLHGGMKHR</sequence>
<feature type="region of interest" description="Disordered" evidence="4">
    <location>
        <begin position="544"/>
        <end position="571"/>
    </location>
</feature>
<gene>
    <name evidence="6" type="ORF">GCM10019016_053280</name>
</gene>
<dbReference type="PANTHER" id="PTHR30146">
    <property type="entry name" value="LACI-RELATED TRANSCRIPTIONAL REPRESSOR"/>
    <property type="match status" value="1"/>
</dbReference>
<feature type="region of interest" description="Disordered" evidence="4">
    <location>
        <begin position="443"/>
        <end position="531"/>
    </location>
</feature>
<evidence type="ECO:0000259" key="5">
    <source>
        <dbReference type="PROSITE" id="PS50932"/>
    </source>
</evidence>
<feature type="compositionally biased region" description="Low complexity" evidence="4">
    <location>
        <begin position="443"/>
        <end position="478"/>
    </location>
</feature>
<feature type="compositionally biased region" description="Polar residues" evidence="4">
    <location>
        <begin position="516"/>
        <end position="531"/>
    </location>
</feature>
<accession>A0ABP6TTS4</accession>
<dbReference type="PANTHER" id="PTHR30146:SF153">
    <property type="entry name" value="LACTOSE OPERON REPRESSOR"/>
    <property type="match status" value="1"/>
</dbReference>
<feature type="compositionally biased region" description="Low complexity" evidence="4">
    <location>
        <begin position="387"/>
        <end position="415"/>
    </location>
</feature>
<proteinExistence type="predicted"/>
<comment type="caution">
    <text evidence="6">The sequence shown here is derived from an EMBL/GenBank/DDBJ whole genome shotgun (WGS) entry which is preliminary data.</text>
</comment>
<dbReference type="Pfam" id="PF00356">
    <property type="entry name" value="LacI"/>
    <property type="match status" value="1"/>
</dbReference>
<keyword evidence="1" id="KW-0805">Transcription regulation</keyword>
<organism evidence="6 7">
    <name type="scientific">Streptomyces prasinosporus</name>
    <dbReference type="NCBI Taxonomy" id="68256"/>
    <lineage>
        <taxon>Bacteria</taxon>
        <taxon>Bacillati</taxon>
        <taxon>Actinomycetota</taxon>
        <taxon>Actinomycetes</taxon>
        <taxon>Kitasatosporales</taxon>
        <taxon>Streptomycetaceae</taxon>
        <taxon>Streptomyces</taxon>
        <taxon>Streptomyces albogriseolus group</taxon>
    </lineage>
</organism>
<evidence type="ECO:0000313" key="6">
    <source>
        <dbReference type="EMBL" id="GAA3498225.1"/>
    </source>
</evidence>
<dbReference type="SUPFAM" id="SSF53822">
    <property type="entry name" value="Periplasmic binding protein-like I"/>
    <property type="match status" value="1"/>
</dbReference>
<evidence type="ECO:0000256" key="2">
    <source>
        <dbReference type="ARBA" id="ARBA00023125"/>
    </source>
</evidence>
<keyword evidence="7" id="KW-1185">Reference proteome</keyword>
<feature type="compositionally biased region" description="Polar residues" evidence="4">
    <location>
        <begin position="376"/>
        <end position="385"/>
    </location>
</feature>
<dbReference type="Pfam" id="PF13377">
    <property type="entry name" value="Peripla_BP_3"/>
    <property type="match status" value="1"/>
</dbReference>
<dbReference type="CDD" id="cd01392">
    <property type="entry name" value="HTH_LacI"/>
    <property type="match status" value="1"/>
</dbReference>
<dbReference type="SMART" id="SM00354">
    <property type="entry name" value="HTH_LACI"/>
    <property type="match status" value="1"/>
</dbReference>
<feature type="region of interest" description="Disordered" evidence="4">
    <location>
        <begin position="316"/>
        <end position="420"/>
    </location>
</feature>
<dbReference type="Gene3D" id="3.40.50.2300">
    <property type="match status" value="2"/>
</dbReference>
<protein>
    <recommendedName>
        <fullName evidence="5">HTH lacI-type domain-containing protein</fullName>
    </recommendedName>
</protein>
<dbReference type="InterPro" id="IPR046335">
    <property type="entry name" value="LacI/GalR-like_sensor"/>
</dbReference>
<dbReference type="InterPro" id="IPR000843">
    <property type="entry name" value="HTH_LacI"/>
</dbReference>
<dbReference type="InterPro" id="IPR028082">
    <property type="entry name" value="Peripla_BP_I"/>
</dbReference>
<evidence type="ECO:0000256" key="4">
    <source>
        <dbReference type="SAM" id="MobiDB-lite"/>
    </source>
</evidence>
<keyword evidence="2" id="KW-0238">DNA-binding</keyword>
<dbReference type="SUPFAM" id="SSF47413">
    <property type="entry name" value="lambda repressor-like DNA-binding domains"/>
    <property type="match status" value="1"/>
</dbReference>
<evidence type="ECO:0000256" key="3">
    <source>
        <dbReference type="ARBA" id="ARBA00023163"/>
    </source>
</evidence>
<dbReference type="InterPro" id="IPR010982">
    <property type="entry name" value="Lambda_DNA-bd_dom_sf"/>
</dbReference>
<dbReference type="Proteomes" id="UP001501455">
    <property type="component" value="Unassembled WGS sequence"/>
</dbReference>